<dbReference type="OrthoDB" id="124230at2759"/>
<evidence type="ECO:0000256" key="1">
    <source>
        <dbReference type="SAM" id="MobiDB-lite"/>
    </source>
</evidence>
<evidence type="ECO:0000313" key="4">
    <source>
        <dbReference type="EMBL" id="KAE9040355.1"/>
    </source>
</evidence>
<name>A0A6A3MWR3_9STRA</name>
<dbReference type="EMBL" id="QXFV01000347">
    <property type="protein sequence ID" value="KAE9040355.1"/>
    <property type="molecule type" value="Genomic_DNA"/>
</dbReference>
<keyword evidence="2" id="KW-1133">Transmembrane helix</keyword>
<evidence type="ECO:0000313" key="8">
    <source>
        <dbReference type="Proteomes" id="UP000435112"/>
    </source>
</evidence>
<gene>
    <name evidence="4" type="ORF">PR001_g7110</name>
    <name evidence="3" type="ORF">PR002_g7480</name>
    <name evidence="5" type="ORF">PR003_g7704</name>
</gene>
<dbReference type="AlphaFoldDB" id="A0A6A3MWR3"/>
<dbReference type="Proteomes" id="UP000429607">
    <property type="component" value="Unassembled WGS sequence"/>
</dbReference>
<comment type="caution">
    <text evidence="3">The sequence shown here is derived from an EMBL/GenBank/DDBJ whole genome shotgun (WGS) entry which is preliminary data.</text>
</comment>
<dbReference type="EMBL" id="QXFU01000359">
    <property type="protein sequence ID" value="KAE9035630.1"/>
    <property type="molecule type" value="Genomic_DNA"/>
</dbReference>
<feature type="transmembrane region" description="Helical" evidence="2">
    <location>
        <begin position="13"/>
        <end position="34"/>
    </location>
</feature>
<sequence length="111" mass="11813">MAAPVVNSGGVDIWTDLLIACLVVFVVLAPAFFFRVPEDAEAAATSRASTPARASIYYHSRGSDSSAQAYRRRAEVQQRPSGSRVPDIASKSVTSSNKRAGLSPTCQKKAL</sequence>
<evidence type="ECO:0000256" key="2">
    <source>
        <dbReference type="SAM" id="Phobius"/>
    </source>
</evidence>
<keyword evidence="7" id="KW-1185">Reference proteome</keyword>
<evidence type="ECO:0000313" key="7">
    <source>
        <dbReference type="Proteomes" id="UP000434957"/>
    </source>
</evidence>
<keyword evidence="2" id="KW-0472">Membrane</keyword>
<protein>
    <submittedName>
        <fullName evidence="3">Uncharacterized protein</fullName>
    </submittedName>
</protein>
<evidence type="ECO:0000313" key="6">
    <source>
        <dbReference type="Proteomes" id="UP000429607"/>
    </source>
</evidence>
<organism evidence="3 8">
    <name type="scientific">Phytophthora rubi</name>
    <dbReference type="NCBI Taxonomy" id="129364"/>
    <lineage>
        <taxon>Eukaryota</taxon>
        <taxon>Sar</taxon>
        <taxon>Stramenopiles</taxon>
        <taxon>Oomycota</taxon>
        <taxon>Peronosporomycetes</taxon>
        <taxon>Peronosporales</taxon>
        <taxon>Peronosporaceae</taxon>
        <taxon>Phytophthora</taxon>
    </lineage>
</organism>
<feature type="region of interest" description="Disordered" evidence="1">
    <location>
        <begin position="59"/>
        <end position="111"/>
    </location>
</feature>
<proteinExistence type="predicted"/>
<evidence type="ECO:0000313" key="3">
    <source>
        <dbReference type="EMBL" id="KAE9035630.1"/>
    </source>
</evidence>
<accession>A0A6A3MWR3</accession>
<reference evidence="6 8" key="1">
    <citation type="submission" date="2018-09" db="EMBL/GenBank/DDBJ databases">
        <title>Genomic investigation of the strawberry pathogen Phytophthora fragariae indicates pathogenicity is determined by transcriptional variation in three key races.</title>
        <authorList>
            <person name="Adams T.M."/>
            <person name="Armitage A.D."/>
            <person name="Sobczyk M.K."/>
            <person name="Bates H.J."/>
            <person name="Dunwell J.M."/>
            <person name="Nellist C.F."/>
            <person name="Harrison R.J."/>
        </authorList>
    </citation>
    <scope>NUCLEOTIDE SEQUENCE [LARGE SCALE GENOMIC DNA]</scope>
    <source>
        <strain evidence="4 6">SCRP249</strain>
        <strain evidence="3 8">SCRP324</strain>
        <strain evidence="5 7">SCRP333</strain>
    </source>
</reference>
<keyword evidence="2" id="KW-0812">Transmembrane</keyword>
<dbReference type="EMBL" id="QXFT01000369">
    <property type="protein sequence ID" value="KAE9345893.1"/>
    <property type="molecule type" value="Genomic_DNA"/>
</dbReference>
<evidence type="ECO:0000313" key="5">
    <source>
        <dbReference type="EMBL" id="KAE9345893.1"/>
    </source>
</evidence>
<dbReference type="Proteomes" id="UP000434957">
    <property type="component" value="Unassembled WGS sequence"/>
</dbReference>
<dbReference type="Proteomes" id="UP000435112">
    <property type="component" value="Unassembled WGS sequence"/>
</dbReference>